<comment type="caution">
    <text evidence="1">The sequence shown here is derived from an EMBL/GenBank/DDBJ whole genome shotgun (WGS) entry which is preliminary data.</text>
</comment>
<dbReference type="AlphaFoldDB" id="A0A919Q6V1"/>
<name>A0A919Q6V1_9ACTN</name>
<sequence>MTANTSSGPDVQWEGRPWGEALAEHLEAQQALQPMAPDTFAYCRALAQFCIDYRLISGLGRKLNWFGFGEVPLAFADDPPPGEEEDMLKTLIWLEDFVEVSGIGHGELVSFWLAEEADDREDIYGFSFVDSDLGPVTRRLFGHSAAMRAMVQLSPWHKEFYEATKELMSHALIKSGLGEALLAGGGTGFTALATVTDESGQAVRVSMSIDHFREGDQMPMIRSPFDDAPEGEIIPIADLCQQYEVHRTSDAVQSFLGPQVSEEEALQMAFRGPTGALPSTPGAEGE</sequence>
<organism evidence="1 2">
    <name type="scientific">Acrocarpospora phusangensis</name>
    <dbReference type="NCBI Taxonomy" id="1070424"/>
    <lineage>
        <taxon>Bacteria</taxon>
        <taxon>Bacillati</taxon>
        <taxon>Actinomycetota</taxon>
        <taxon>Actinomycetes</taxon>
        <taxon>Streptosporangiales</taxon>
        <taxon>Streptosporangiaceae</taxon>
        <taxon>Acrocarpospora</taxon>
    </lineage>
</organism>
<evidence type="ECO:0000313" key="1">
    <source>
        <dbReference type="EMBL" id="GIH23018.1"/>
    </source>
</evidence>
<protein>
    <submittedName>
        <fullName evidence="1">Uncharacterized protein</fullName>
    </submittedName>
</protein>
<dbReference type="EMBL" id="BOOA01000007">
    <property type="protein sequence ID" value="GIH23018.1"/>
    <property type="molecule type" value="Genomic_DNA"/>
</dbReference>
<keyword evidence="2" id="KW-1185">Reference proteome</keyword>
<dbReference type="RefSeq" id="WP_204039836.1">
    <property type="nucleotide sequence ID" value="NZ_BOOA01000007.1"/>
</dbReference>
<reference evidence="1" key="1">
    <citation type="submission" date="2021-01" db="EMBL/GenBank/DDBJ databases">
        <title>Whole genome shotgun sequence of Acrocarpospora phusangensis NBRC 108782.</title>
        <authorList>
            <person name="Komaki H."/>
            <person name="Tamura T."/>
        </authorList>
    </citation>
    <scope>NUCLEOTIDE SEQUENCE</scope>
    <source>
        <strain evidence="1">NBRC 108782</strain>
    </source>
</reference>
<accession>A0A919Q6V1</accession>
<evidence type="ECO:0000313" key="2">
    <source>
        <dbReference type="Proteomes" id="UP000640052"/>
    </source>
</evidence>
<dbReference type="Proteomes" id="UP000640052">
    <property type="component" value="Unassembled WGS sequence"/>
</dbReference>
<proteinExistence type="predicted"/>
<gene>
    <name evidence="1" type="ORF">Aph01nite_13280</name>
</gene>